<dbReference type="EMBL" id="JACXVP010000010">
    <property type="protein sequence ID" value="KAG5578709.1"/>
    <property type="molecule type" value="Genomic_DNA"/>
</dbReference>
<evidence type="ECO:0000313" key="2">
    <source>
        <dbReference type="EMBL" id="KAG5578709.1"/>
    </source>
</evidence>
<dbReference type="AlphaFoldDB" id="A0A9J5WTW1"/>
<keyword evidence="3" id="KW-1185">Reference proteome</keyword>
<organism evidence="2 3">
    <name type="scientific">Solanum commersonii</name>
    <name type="common">Commerson's wild potato</name>
    <name type="synonym">Commerson's nightshade</name>
    <dbReference type="NCBI Taxonomy" id="4109"/>
    <lineage>
        <taxon>Eukaryota</taxon>
        <taxon>Viridiplantae</taxon>
        <taxon>Streptophyta</taxon>
        <taxon>Embryophyta</taxon>
        <taxon>Tracheophyta</taxon>
        <taxon>Spermatophyta</taxon>
        <taxon>Magnoliopsida</taxon>
        <taxon>eudicotyledons</taxon>
        <taxon>Gunneridae</taxon>
        <taxon>Pentapetalae</taxon>
        <taxon>asterids</taxon>
        <taxon>lamiids</taxon>
        <taxon>Solanales</taxon>
        <taxon>Solanaceae</taxon>
        <taxon>Solanoideae</taxon>
        <taxon>Solaneae</taxon>
        <taxon>Solanum</taxon>
    </lineage>
</organism>
<proteinExistence type="predicted"/>
<name>A0A9J5WTW1_SOLCO</name>
<feature type="region of interest" description="Disordered" evidence="1">
    <location>
        <begin position="1"/>
        <end position="22"/>
    </location>
</feature>
<evidence type="ECO:0000313" key="3">
    <source>
        <dbReference type="Proteomes" id="UP000824120"/>
    </source>
</evidence>
<accession>A0A9J5WTW1</accession>
<protein>
    <submittedName>
        <fullName evidence="2">Uncharacterized protein</fullName>
    </submittedName>
</protein>
<comment type="caution">
    <text evidence="2">The sequence shown here is derived from an EMBL/GenBank/DDBJ whole genome shotgun (WGS) entry which is preliminary data.</text>
</comment>
<evidence type="ECO:0000256" key="1">
    <source>
        <dbReference type="SAM" id="MobiDB-lite"/>
    </source>
</evidence>
<gene>
    <name evidence="2" type="ORF">H5410_049336</name>
</gene>
<reference evidence="2 3" key="1">
    <citation type="submission" date="2020-09" db="EMBL/GenBank/DDBJ databases">
        <title>De no assembly of potato wild relative species, Solanum commersonii.</title>
        <authorList>
            <person name="Cho K."/>
        </authorList>
    </citation>
    <scope>NUCLEOTIDE SEQUENCE [LARGE SCALE GENOMIC DNA]</scope>
    <source>
        <strain evidence="2">LZ3.2</strain>
        <tissue evidence="2">Leaf</tissue>
    </source>
</reference>
<sequence>MWNGDESVHQSAIGRQHQQRPTRIECGLSASASRCRPTTGIISQGLHASDVAYAHRLGDIGRGLHASARRYKPWQTRIG</sequence>
<dbReference type="Proteomes" id="UP000824120">
    <property type="component" value="Chromosome 10"/>
</dbReference>